<feature type="chain" id="PRO_5032288260" evidence="1">
    <location>
        <begin position="16"/>
        <end position="120"/>
    </location>
</feature>
<keyword evidence="3" id="KW-1185">Reference proteome</keyword>
<dbReference type="AlphaFoldDB" id="A0A812RK28"/>
<dbReference type="EMBL" id="CAJNDS010002352">
    <property type="protein sequence ID" value="CAE7445690.1"/>
    <property type="molecule type" value="Genomic_DNA"/>
</dbReference>
<accession>A0A812RK28</accession>
<evidence type="ECO:0000313" key="3">
    <source>
        <dbReference type="Proteomes" id="UP000604046"/>
    </source>
</evidence>
<sequence length="120" mass="13228">MRRLTWLAVLCLAHGELDLAREGGDCASSFVQLTKELIPGAKAPSPAATLRERLREQRPIPRAFGGLRRAGEAAEAEAILDIFRGVAAFFHKLVTPEEQPEGTLMKDIFRSEASVAHTYR</sequence>
<feature type="signal peptide" evidence="1">
    <location>
        <begin position="1"/>
        <end position="15"/>
    </location>
</feature>
<reference evidence="2" key="1">
    <citation type="submission" date="2021-02" db="EMBL/GenBank/DDBJ databases">
        <authorList>
            <person name="Dougan E. K."/>
            <person name="Rhodes N."/>
            <person name="Thang M."/>
            <person name="Chan C."/>
        </authorList>
    </citation>
    <scope>NUCLEOTIDE SEQUENCE</scope>
</reference>
<dbReference type="Proteomes" id="UP000604046">
    <property type="component" value="Unassembled WGS sequence"/>
</dbReference>
<keyword evidence="1" id="KW-0732">Signal</keyword>
<evidence type="ECO:0000256" key="1">
    <source>
        <dbReference type="SAM" id="SignalP"/>
    </source>
</evidence>
<proteinExistence type="predicted"/>
<organism evidence="2 3">
    <name type="scientific">Symbiodinium natans</name>
    <dbReference type="NCBI Taxonomy" id="878477"/>
    <lineage>
        <taxon>Eukaryota</taxon>
        <taxon>Sar</taxon>
        <taxon>Alveolata</taxon>
        <taxon>Dinophyceae</taxon>
        <taxon>Suessiales</taxon>
        <taxon>Symbiodiniaceae</taxon>
        <taxon>Symbiodinium</taxon>
    </lineage>
</organism>
<evidence type="ECO:0000313" key="2">
    <source>
        <dbReference type="EMBL" id="CAE7445690.1"/>
    </source>
</evidence>
<gene>
    <name evidence="2" type="ORF">SNAT2548_LOCUS24273</name>
</gene>
<protein>
    <submittedName>
        <fullName evidence="2">Uncharacterized protein</fullName>
    </submittedName>
</protein>
<name>A0A812RK28_9DINO</name>
<comment type="caution">
    <text evidence="2">The sequence shown here is derived from an EMBL/GenBank/DDBJ whole genome shotgun (WGS) entry which is preliminary data.</text>
</comment>